<proteinExistence type="predicted"/>
<comment type="caution">
    <text evidence="2">The sequence shown here is derived from an EMBL/GenBank/DDBJ whole genome shotgun (WGS) entry which is preliminary data.</text>
</comment>
<accession>A0ABD5W6R0</accession>
<evidence type="ECO:0000313" key="2">
    <source>
        <dbReference type="EMBL" id="MFC7068593.1"/>
    </source>
</evidence>
<evidence type="ECO:0000313" key="3">
    <source>
        <dbReference type="Proteomes" id="UP001596461"/>
    </source>
</evidence>
<sequence>MSGGDDGDRDPGGTAAPADGASSEPVAGPPGPDDDRYGRLSLEDGAVIVYDRSLTSAWIQSDVAVPLPGGPAVGPPEPGGAGDRGAVGGD</sequence>
<feature type="compositionally biased region" description="Gly residues" evidence="1">
    <location>
        <begin position="79"/>
        <end position="90"/>
    </location>
</feature>
<dbReference type="InterPro" id="IPR055755">
    <property type="entry name" value="DUF7331"/>
</dbReference>
<dbReference type="AlphaFoldDB" id="A0ABD5W6R0"/>
<feature type="region of interest" description="Disordered" evidence="1">
    <location>
        <begin position="1"/>
        <end position="39"/>
    </location>
</feature>
<dbReference type="RefSeq" id="WP_284033597.1">
    <property type="nucleotide sequence ID" value="NZ_CP126155.1"/>
</dbReference>
<reference evidence="2 3" key="1">
    <citation type="journal article" date="2019" name="Int. J. Syst. Evol. Microbiol.">
        <title>The Global Catalogue of Microorganisms (GCM) 10K type strain sequencing project: providing services to taxonomists for standard genome sequencing and annotation.</title>
        <authorList>
            <consortium name="The Broad Institute Genomics Platform"/>
            <consortium name="The Broad Institute Genome Sequencing Center for Infectious Disease"/>
            <person name="Wu L."/>
            <person name="Ma J."/>
        </authorList>
    </citation>
    <scope>NUCLEOTIDE SEQUENCE [LARGE SCALE GENOMIC DNA]</scope>
    <source>
        <strain evidence="2 3">DT31</strain>
    </source>
</reference>
<dbReference type="Proteomes" id="UP001596461">
    <property type="component" value="Unassembled WGS sequence"/>
</dbReference>
<organism evidence="2 3">
    <name type="scientific">Halobaculum lipolyticum</name>
    <dbReference type="NCBI Taxonomy" id="3032001"/>
    <lineage>
        <taxon>Archaea</taxon>
        <taxon>Methanobacteriati</taxon>
        <taxon>Methanobacteriota</taxon>
        <taxon>Stenosarchaea group</taxon>
        <taxon>Halobacteria</taxon>
        <taxon>Halobacteriales</taxon>
        <taxon>Haloferacaceae</taxon>
        <taxon>Halobaculum</taxon>
    </lineage>
</organism>
<dbReference type="Pfam" id="PF24018">
    <property type="entry name" value="DUF7331"/>
    <property type="match status" value="1"/>
</dbReference>
<evidence type="ECO:0000256" key="1">
    <source>
        <dbReference type="SAM" id="MobiDB-lite"/>
    </source>
</evidence>
<protein>
    <submittedName>
        <fullName evidence="2">Uncharacterized protein</fullName>
    </submittedName>
</protein>
<feature type="compositionally biased region" description="Low complexity" evidence="1">
    <location>
        <begin position="12"/>
        <end position="21"/>
    </location>
</feature>
<dbReference type="EMBL" id="JBHTAH010000002">
    <property type="protein sequence ID" value="MFC7068593.1"/>
    <property type="molecule type" value="Genomic_DNA"/>
</dbReference>
<dbReference type="GeneID" id="81126889"/>
<keyword evidence="3" id="KW-1185">Reference proteome</keyword>
<name>A0ABD5W6R0_9EURY</name>
<gene>
    <name evidence="2" type="ORF">ACFQL9_02990</name>
</gene>
<feature type="region of interest" description="Disordered" evidence="1">
    <location>
        <begin position="64"/>
        <end position="90"/>
    </location>
</feature>